<gene>
    <name evidence="2" type="ORF">UU14_C0049G0002</name>
</gene>
<dbReference type="PANTHER" id="PTHR35458:SF8">
    <property type="entry name" value="SLR0650 PROTEIN"/>
    <property type="match status" value="1"/>
</dbReference>
<dbReference type="PANTHER" id="PTHR35458">
    <property type="entry name" value="SLR0755 PROTEIN"/>
    <property type="match status" value="1"/>
</dbReference>
<feature type="domain" description="NYN" evidence="1">
    <location>
        <begin position="7"/>
        <end position="161"/>
    </location>
</feature>
<dbReference type="Pfam" id="PF01936">
    <property type="entry name" value="NYN"/>
    <property type="match status" value="1"/>
</dbReference>
<dbReference type="InterPro" id="IPR047140">
    <property type="entry name" value="LabA"/>
</dbReference>
<organism evidence="2 3">
    <name type="scientific">Candidatus Roizmanbacteria bacterium GW2011_GWB1_40_7</name>
    <dbReference type="NCBI Taxonomy" id="1618482"/>
    <lineage>
        <taxon>Bacteria</taxon>
        <taxon>Candidatus Roizmaniibacteriota</taxon>
    </lineage>
</organism>
<sequence length="181" mass="20704">MKSNKCIILIDGSNFYFKLKDLKIHNLLDFNFSGFAAILVGKSKLIHATYYIGKIRTDGTEKTQRLFNNQRKLFTHLKKHHYKYSLGYLMKTDGKYHEKGVDVNIAVDLLVAAYENVCDRIILVSSDTDLLPAISKAREKGRIVEYIGFSHQPSLAMVARCTESRLLRGEDFRSLIASRRA</sequence>
<dbReference type="AlphaFoldDB" id="A0A0G0T032"/>
<comment type="caution">
    <text evidence="2">The sequence shown here is derived from an EMBL/GenBank/DDBJ whole genome shotgun (WGS) entry which is preliminary data.</text>
</comment>
<dbReference type="EMBL" id="LBZM01000049">
    <property type="protein sequence ID" value="KKR70423.1"/>
    <property type="molecule type" value="Genomic_DNA"/>
</dbReference>
<protein>
    <recommendedName>
        <fullName evidence="1">NYN domain-containing protein</fullName>
    </recommendedName>
</protein>
<proteinExistence type="predicted"/>
<evidence type="ECO:0000313" key="3">
    <source>
        <dbReference type="Proteomes" id="UP000034664"/>
    </source>
</evidence>
<dbReference type="Gene3D" id="3.40.50.1010">
    <property type="entry name" value="5'-nuclease"/>
    <property type="match status" value="1"/>
</dbReference>
<name>A0A0G0T032_9BACT</name>
<dbReference type="InterPro" id="IPR021139">
    <property type="entry name" value="NYN"/>
</dbReference>
<dbReference type="Proteomes" id="UP000034664">
    <property type="component" value="Unassembled WGS sequence"/>
</dbReference>
<dbReference type="GO" id="GO:0004540">
    <property type="term" value="F:RNA nuclease activity"/>
    <property type="evidence" value="ECO:0007669"/>
    <property type="project" value="InterPro"/>
</dbReference>
<reference evidence="2 3" key="1">
    <citation type="journal article" date="2015" name="Nature">
        <title>rRNA introns, odd ribosomes, and small enigmatic genomes across a large radiation of phyla.</title>
        <authorList>
            <person name="Brown C.T."/>
            <person name="Hug L.A."/>
            <person name="Thomas B.C."/>
            <person name="Sharon I."/>
            <person name="Castelle C.J."/>
            <person name="Singh A."/>
            <person name="Wilkins M.J."/>
            <person name="Williams K.H."/>
            <person name="Banfield J.F."/>
        </authorList>
    </citation>
    <scope>NUCLEOTIDE SEQUENCE [LARGE SCALE GENOMIC DNA]</scope>
</reference>
<accession>A0A0G0T032</accession>
<evidence type="ECO:0000313" key="2">
    <source>
        <dbReference type="EMBL" id="KKR70423.1"/>
    </source>
</evidence>
<evidence type="ECO:0000259" key="1">
    <source>
        <dbReference type="Pfam" id="PF01936"/>
    </source>
</evidence>